<evidence type="ECO:0000313" key="2">
    <source>
        <dbReference type="Proteomes" id="UP000299102"/>
    </source>
</evidence>
<reference evidence="1 2" key="1">
    <citation type="journal article" date="2019" name="Commun. Biol.">
        <title>The bagworm genome reveals a unique fibroin gene that provides high tensile strength.</title>
        <authorList>
            <person name="Kono N."/>
            <person name="Nakamura H."/>
            <person name="Ohtoshi R."/>
            <person name="Tomita M."/>
            <person name="Numata K."/>
            <person name="Arakawa K."/>
        </authorList>
    </citation>
    <scope>NUCLEOTIDE SEQUENCE [LARGE SCALE GENOMIC DNA]</scope>
</reference>
<organism evidence="1 2">
    <name type="scientific">Eumeta variegata</name>
    <name type="common">Bagworm moth</name>
    <name type="synonym">Eumeta japonica</name>
    <dbReference type="NCBI Taxonomy" id="151549"/>
    <lineage>
        <taxon>Eukaryota</taxon>
        <taxon>Metazoa</taxon>
        <taxon>Ecdysozoa</taxon>
        <taxon>Arthropoda</taxon>
        <taxon>Hexapoda</taxon>
        <taxon>Insecta</taxon>
        <taxon>Pterygota</taxon>
        <taxon>Neoptera</taxon>
        <taxon>Endopterygota</taxon>
        <taxon>Lepidoptera</taxon>
        <taxon>Glossata</taxon>
        <taxon>Ditrysia</taxon>
        <taxon>Tineoidea</taxon>
        <taxon>Psychidae</taxon>
        <taxon>Oiketicinae</taxon>
        <taxon>Eumeta</taxon>
    </lineage>
</organism>
<protein>
    <submittedName>
        <fullName evidence="1">Uncharacterized protein</fullName>
    </submittedName>
</protein>
<dbReference type="Proteomes" id="UP000299102">
    <property type="component" value="Unassembled WGS sequence"/>
</dbReference>
<keyword evidence="2" id="KW-1185">Reference proteome</keyword>
<proteinExistence type="predicted"/>
<gene>
    <name evidence="1" type="ORF">EVAR_84413_1</name>
</gene>
<evidence type="ECO:0000313" key="1">
    <source>
        <dbReference type="EMBL" id="GBP44922.1"/>
    </source>
</evidence>
<comment type="caution">
    <text evidence="1">The sequence shown here is derived from an EMBL/GenBank/DDBJ whole genome shotgun (WGS) entry which is preliminary data.</text>
</comment>
<sequence>MWCRGTPGRNEVPSANVESTQFAKKKIVLIFISVAQQNPYLLQARRKELRSNTSVSLTPKSRPKQRAVSRVHTFVDATEQAYAAPVYWRVIDGEGRAHITLPPTYYQRYYHQATNR</sequence>
<dbReference type="AlphaFoldDB" id="A0A4C1W2Z4"/>
<name>A0A4C1W2Z4_EUMVA</name>
<accession>A0A4C1W2Z4</accession>
<dbReference type="EMBL" id="BGZK01000461">
    <property type="protein sequence ID" value="GBP44922.1"/>
    <property type="molecule type" value="Genomic_DNA"/>
</dbReference>